<proteinExistence type="predicted"/>
<dbReference type="EMBL" id="BJWJ01000045">
    <property type="protein sequence ID" value="GEM05685.1"/>
    <property type="molecule type" value="Genomic_DNA"/>
</dbReference>
<evidence type="ECO:0000313" key="2">
    <source>
        <dbReference type="EMBL" id="GEM05685.1"/>
    </source>
</evidence>
<dbReference type="RefSeq" id="WP_089854953.1">
    <property type="nucleotide sequence ID" value="NZ_BJWJ01000045.1"/>
</dbReference>
<dbReference type="Proteomes" id="UP000199139">
    <property type="component" value="Unassembled WGS sequence"/>
</dbReference>
<protein>
    <recommendedName>
        <fullName evidence="6">Flp pilus assembly protein TadB</fullName>
    </recommendedName>
</protein>
<dbReference type="AlphaFoldDB" id="A0A1I6U3C1"/>
<evidence type="ECO:0000313" key="4">
    <source>
        <dbReference type="Proteomes" id="UP000199139"/>
    </source>
</evidence>
<gene>
    <name evidence="2" type="ORF">HMI01_26730</name>
    <name evidence="3" type="ORF">SAMN05421668_12131</name>
</gene>
<evidence type="ECO:0000313" key="5">
    <source>
        <dbReference type="Proteomes" id="UP000321773"/>
    </source>
</evidence>
<feature type="transmembrane region" description="Helical" evidence="1">
    <location>
        <begin position="53"/>
        <end position="72"/>
    </location>
</feature>
<sequence length="270" mass="31661">MAKKKKKIFNIDEINAYRVAYGNPIERKDIIKSIIFPFFICALFVFILFFKWWLAVIAGFIGVVYAFSYTIPQNERRIYELKSFKERNKFVNNMTQILTNADRTVLQAIQIVSDRAEGEFKQELMILQSDLIEGSREITLRAFKRLEEKYPSDVMFAQYIEQLTTATLEGRNNLDTLKDIKSYHNMIKDRQNSFFISKKEKHKEFNFMVKVALVFIGAIIFSFGFRQYIDVFANGIIGWVTASIYLVAVMFIYHSFNQRMADDSVLEVNV</sequence>
<reference evidence="2 5" key="2">
    <citation type="submission" date="2019-07" db="EMBL/GenBank/DDBJ databases">
        <title>Whole genome shotgun sequence of Halolactibacillus miurensis NBRC 100873.</title>
        <authorList>
            <person name="Hosoyama A."/>
            <person name="Uohara A."/>
            <person name="Ohji S."/>
            <person name="Ichikawa N."/>
        </authorList>
    </citation>
    <scope>NUCLEOTIDE SEQUENCE [LARGE SCALE GENOMIC DNA]</scope>
    <source>
        <strain evidence="2 5">NBRC 100873</strain>
    </source>
</reference>
<evidence type="ECO:0008006" key="6">
    <source>
        <dbReference type="Google" id="ProtNLM"/>
    </source>
</evidence>
<dbReference type="OrthoDB" id="2806681at2"/>
<evidence type="ECO:0000313" key="3">
    <source>
        <dbReference type="EMBL" id="SFS95868.1"/>
    </source>
</evidence>
<evidence type="ECO:0000256" key="1">
    <source>
        <dbReference type="SAM" id="Phobius"/>
    </source>
</evidence>
<dbReference type="Proteomes" id="UP000321773">
    <property type="component" value="Unassembled WGS sequence"/>
</dbReference>
<dbReference type="EMBL" id="FPAI01000021">
    <property type="protein sequence ID" value="SFS95868.1"/>
    <property type="molecule type" value="Genomic_DNA"/>
</dbReference>
<organism evidence="3 4">
    <name type="scientific">Halolactibacillus miurensis</name>
    <dbReference type="NCBI Taxonomy" id="306541"/>
    <lineage>
        <taxon>Bacteria</taxon>
        <taxon>Bacillati</taxon>
        <taxon>Bacillota</taxon>
        <taxon>Bacilli</taxon>
        <taxon>Bacillales</taxon>
        <taxon>Bacillaceae</taxon>
        <taxon>Halolactibacillus</taxon>
    </lineage>
</organism>
<reference evidence="3 4" key="1">
    <citation type="submission" date="2016-10" db="EMBL/GenBank/DDBJ databases">
        <authorList>
            <person name="de Groot N.N."/>
        </authorList>
    </citation>
    <scope>NUCLEOTIDE SEQUENCE [LARGE SCALE GENOMIC DNA]</scope>
    <source>
        <strain evidence="3 4">DSM 17074</strain>
    </source>
</reference>
<keyword evidence="1" id="KW-0812">Transmembrane</keyword>
<accession>A0A1I6U3C1</accession>
<dbReference type="STRING" id="306541.SAMN05421668_12131"/>
<name>A0A1I6U3C1_9BACI</name>
<keyword evidence="5" id="KW-1185">Reference proteome</keyword>
<feature type="transmembrane region" description="Helical" evidence="1">
    <location>
        <begin position="30"/>
        <end position="47"/>
    </location>
</feature>
<feature type="transmembrane region" description="Helical" evidence="1">
    <location>
        <begin position="231"/>
        <end position="253"/>
    </location>
</feature>
<keyword evidence="1" id="KW-0472">Membrane</keyword>
<feature type="transmembrane region" description="Helical" evidence="1">
    <location>
        <begin position="207"/>
        <end position="225"/>
    </location>
</feature>
<keyword evidence="1" id="KW-1133">Transmembrane helix</keyword>